<dbReference type="GO" id="GO:0003676">
    <property type="term" value="F:nucleic acid binding"/>
    <property type="evidence" value="ECO:0007669"/>
    <property type="project" value="InterPro"/>
</dbReference>
<gene>
    <name evidence="3" type="primary">AVEN_133571_1</name>
    <name evidence="3" type="ORF">TNCV_4649751</name>
</gene>
<evidence type="ECO:0000313" key="3">
    <source>
        <dbReference type="EMBL" id="GFY19805.1"/>
    </source>
</evidence>
<proteinExistence type="predicted"/>
<feature type="chain" id="PRO_5036466745" evidence="1">
    <location>
        <begin position="17"/>
        <end position="174"/>
    </location>
</feature>
<evidence type="ECO:0000313" key="4">
    <source>
        <dbReference type="Proteomes" id="UP000887159"/>
    </source>
</evidence>
<dbReference type="InterPro" id="IPR038717">
    <property type="entry name" value="Tc1-like_DDE_dom"/>
</dbReference>
<dbReference type="AlphaFoldDB" id="A0A8X6VSH9"/>
<feature type="signal peptide" evidence="1">
    <location>
        <begin position="1"/>
        <end position="16"/>
    </location>
</feature>
<organism evidence="3 4">
    <name type="scientific">Trichonephila clavipes</name>
    <name type="common">Golden silk orbweaver</name>
    <name type="synonym">Nephila clavipes</name>
    <dbReference type="NCBI Taxonomy" id="2585209"/>
    <lineage>
        <taxon>Eukaryota</taxon>
        <taxon>Metazoa</taxon>
        <taxon>Ecdysozoa</taxon>
        <taxon>Arthropoda</taxon>
        <taxon>Chelicerata</taxon>
        <taxon>Arachnida</taxon>
        <taxon>Araneae</taxon>
        <taxon>Araneomorphae</taxon>
        <taxon>Entelegynae</taxon>
        <taxon>Araneoidea</taxon>
        <taxon>Nephilidae</taxon>
        <taxon>Trichonephila</taxon>
    </lineage>
</organism>
<dbReference type="EMBL" id="BMAU01021353">
    <property type="protein sequence ID" value="GFY19805.1"/>
    <property type="molecule type" value="Genomic_DNA"/>
</dbReference>
<name>A0A8X6VSH9_TRICX</name>
<reference evidence="3" key="1">
    <citation type="submission" date="2020-08" db="EMBL/GenBank/DDBJ databases">
        <title>Multicomponent nature underlies the extraordinary mechanical properties of spider dragline silk.</title>
        <authorList>
            <person name="Kono N."/>
            <person name="Nakamura H."/>
            <person name="Mori M."/>
            <person name="Yoshida Y."/>
            <person name="Ohtoshi R."/>
            <person name="Malay A.D."/>
            <person name="Moran D.A.P."/>
            <person name="Tomita M."/>
            <person name="Numata K."/>
            <person name="Arakawa K."/>
        </authorList>
    </citation>
    <scope>NUCLEOTIDE SEQUENCE</scope>
</reference>
<comment type="caution">
    <text evidence="3">The sequence shown here is derived from an EMBL/GenBank/DDBJ whole genome shotgun (WGS) entry which is preliminary data.</text>
</comment>
<keyword evidence="1" id="KW-0732">Signal</keyword>
<feature type="domain" description="Tc1-like transposase DDE" evidence="2">
    <location>
        <begin position="47"/>
        <end position="98"/>
    </location>
</feature>
<keyword evidence="4" id="KW-1185">Reference proteome</keyword>
<dbReference type="InterPro" id="IPR036397">
    <property type="entry name" value="RNaseH_sf"/>
</dbReference>
<dbReference type="Proteomes" id="UP000887159">
    <property type="component" value="Unassembled WGS sequence"/>
</dbReference>
<dbReference type="Gene3D" id="3.30.420.10">
    <property type="entry name" value="Ribonuclease H-like superfamily/Ribonuclease H"/>
    <property type="match status" value="1"/>
</dbReference>
<evidence type="ECO:0000259" key="2">
    <source>
        <dbReference type="Pfam" id="PF13358"/>
    </source>
</evidence>
<dbReference type="Pfam" id="PF13358">
    <property type="entry name" value="DDE_3"/>
    <property type="match status" value="1"/>
</dbReference>
<accession>A0A8X6VSH9</accession>
<sequence length="174" mass="20538">MIWVGIMLDGLTLLRVFERGSVTGVRYRDEVTEPYVGLFRGACGPEFLLMDDNVHRALLVDGFLESEDIRRMHWPVRSPDLNPIKHVWNALGRKMKTRNPLWRAIQEIKTTFLDEWEQLPHTHTRTDKLPYFKCDITLRDLYNRKRGPYPLLTDFFCLFCNHCFTPSNSNECYA</sequence>
<protein>
    <submittedName>
        <fullName evidence="3">DDE_3 domain-containing protein</fullName>
    </submittedName>
</protein>
<evidence type="ECO:0000256" key="1">
    <source>
        <dbReference type="SAM" id="SignalP"/>
    </source>
</evidence>